<keyword evidence="3" id="KW-1185">Reference proteome</keyword>
<name>A0A3R7F5C4_9ACTN</name>
<feature type="transmembrane region" description="Helical" evidence="1">
    <location>
        <begin position="214"/>
        <end position="231"/>
    </location>
</feature>
<keyword evidence="1" id="KW-1133">Transmembrane helix</keyword>
<proteinExistence type="predicted"/>
<dbReference type="Proteomes" id="UP000028058">
    <property type="component" value="Unassembled WGS sequence"/>
</dbReference>
<dbReference type="RefSeq" id="WP_043466308.1">
    <property type="nucleotide sequence ID" value="NZ_CP134822.1"/>
</dbReference>
<reference evidence="2 3" key="1">
    <citation type="journal article" date="2014" name="Genome Announc.">
        <title>Draft Genome Sequence of Streptomyces fradiae ATCC 19609, a Strain Highly Sensitive to Antibiotics.</title>
        <authorList>
            <person name="Bekker O.B."/>
            <person name="Klimina K.M."/>
            <person name="Vatlin A.A."/>
            <person name="Zakharevich N.V."/>
            <person name="Kasianov A.S."/>
            <person name="Danilenko V.N."/>
        </authorList>
    </citation>
    <scope>NUCLEOTIDE SEQUENCE [LARGE SCALE GENOMIC DNA]</scope>
    <source>
        <strain evidence="2 3">ATCC 19609</strain>
    </source>
</reference>
<evidence type="ECO:0000313" key="2">
    <source>
        <dbReference type="EMBL" id="RKM91394.1"/>
    </source>
</evidence>
<evidence type="ECO:0000313" key="3">
    <source>
        <dbReference type="Proteomes" id="UP000028058"/>
    </source>
</evidence>
<dbReference type="AlphaFoldDB" id="A0A3R7F5C4"/>
<organism evidence="2 3">
    <name type="scientific">Streptomyces xinghaiensis</name>
    <dbReference type="NCBI Taxonomy" id="1038928"/>
    <lineage>
        <taxon>Bacteria</taxon>
        <taxon>Bacillati</taxon>
        <taxon>Actinomycetota</taxon>
        <taxon>Actinomycetes</taxon>
        <taxon>Kitasatosporales</taxon>
        <taxon>Streptomycetaceae</taxon>
        <taxon>Streptomyces</taxon>
    </lineage>
</organism>
<feature type="transmembrane region" description="Helical" evidence="1">
    <location>
        <begin position="238"/>
        <end position="263"/>
    </location>
</feature>
<sequence>MWQTVAGGGRWGLALVCLSYLAIVFVTNRGLIAAPRYRQLQGRIGDARAHATVLAATAPDDPARTAAIATVTARLDDLENTSMVVWRLLPTSWVIAIPLSKLAAAWRVLHSAERRLLHLQPPEESAAQLRSLRLRLAASGLPGDAELATELAAQPVTDPEAVALLSATTEYLHDREDSEAEREYEQQRTALWLATTGLGAVLLIGVMLGHQPTMMLGALGGFLSPLIGVMRSQHPTSWGVLVLAPVGGALAAVGGLLLVRMLADPELNLLGNVFLDNSWNAPAQPIALAIALLFGFSGTLFSRLALTATGQLASTVTATDRQL</sequence>
<keyword evidence="1" id="KW-0812">Transmembrane</keyword>
<gene>
    <name evidence="2" type="ORF">SFRA_027950</name>
</gene>
<protein>
    <submittedName>
        <fullName evidence="2">Uncharacterized protein</fullName>
    </submittedName>
</protein>
<keyword evidence="1" id="KW-0472">Membrane</keyword>
<comment type="caution">
    <text evidence="2">The sequence shown here is derived from an EMBL/GenBank/DDBJ whole genome shotgun (WGS) entry which is preliminary data.</text>
</comment>
<dbReference type="EMBL" id="JNAD02000017">
    <property type="protein sequence ID" value="RKM91394.1"/>
    <property type="molecule type" value="Genomic_DNA"/>
</dbReference>
<accession>A0A3R7F5C4</accession>
<feature type="transmembrane region" description="Helical" evidence="1">
    <location>
        <begin position="283"/>
        <end position="306"/>
    </location>
</feature>
<feature type="transmembrane region" description="Helical" evidence="1">
    <location>
        <begin position="190"/>
        <end position="208"/>
    </location>
</feature>
<dbReference type="OrthoDB" id="4331296at2"/>
<evidence type="ECO:0000256" key="1">
    <source>
        <dbReference type="SAM" id="Phobius"/>
    </source>
</evidence>
<feature type="transmembrane region" description="Helical" evidence="1">
    <location>
        <begin position="12"/>
        <end position="34"/>
    </location>
</feature>